<reference evidence="2 3" key="1">
    <citation type="submission" date="2016-10" db="EMBL/GenBank/DDBJ databases">
        <authorList>
            <person name="de Groot N.N."/>
        </authorList>
    </citation>
    <scope>NUCLEOTIDE SEQUENCE [LARGE SCALE GENOMIC DNA]</scope>
    <source>
        <strain evidence="2 3">DSM 16957</strain>
    </source>
</reference>
<dbReference type="RefSeq" id="WP_143006781.1">
    <property type="nucleotide sequence ID" value="NZ_FNAG01000028.1"/>
</dbReference>
<accession>A0A1G7AHT5</accession>
<proteinExistence type="predicted"/>
<dbReference type="Proteomes" id="UP000199603">
    <property type="component" value="Unassembled WGS sequence"/>
</dbReference>
<keyword evidence="1" id="KW-0812">Transmembrane</keyword>
<protein>
    <submittedName>
        <fullName evidence="2">Uncharacterized protein</fullName>
    </submittedName>
</protein>
<keyword evidence="3" id="KW-1185">Reference proteome</keyword>
<gene>
    <name evidence="2" type="ORF">SAMN04488509_1283</name>
</gene>
<evidence type="ECO:0000256" key="1">
    <source>
        <dbReference type="SAM" id="Phobius"/>
    </source>
</evidence>
<dbReference type="AlphaFoldDB" id="A0A1G7AHT5"/>
<feature type="transmembrane region" description="Helical" evidence="1">
    <location>
        <begin position="71"/>
        <end position="93"/>
    </location>
</feature>
<keyword evidence="1" id="KW-1133">Transmembrane helix</keyword>
<evidence type="ECO:0000313" key="3">
    <source>
        <dbReference type="Proteomes" id="UP000199603"/>
    </source>
</evidence>
<evidence type="ECO:0000313" key="2">
    <source>
        <dbReference type="EMBL" id="SDE14498.1"/>
    </source>
</evidence>
<sequence>MLLAVIAALAVYLAIGAASCFLGPAARWLRRALRQFVRDESPSVYWLEESVDEGGSQTSDKNSAPLPWRKWFFTALLTAIILIAWPLLLVATFRSENAHSSGKADWEPPTEPSRRAAAYIARAAEEPTKRMSIEEFRSIGDGLSASDAYHIREAMEKQGHQVLLATMGDGQLIPVTFAVARNLGQLITLTPDGEGGWEFETSPESWDNLGGCSGRAHIEDGVVVSVFITNMN</sequence>
<organism evidence="2 3">
    <name type="scientific">Aquimonas voraii</name>
    <dbReference type="NCBI Taxonomy" id="265719"/>
    <lineage>
        <taxon>Bacteria</taxon>
        <taxon>Pseudomonadati</taxon>
        <taxon>Pseudomonadota</taxon>
        <taxon>Gammaproteobacteria</taxon>
        <taxon>Lysobacterales</taxon>
        <taxon>Lysobacteraceae</taxon>
        <taxon>Aquimonas</taxon>
    </lineage>
</organism>
<keyword evidence="1" id="KW-0472">Membrane</keyword>
<name>A0A1G7AHT5_9GAMM</name>
<dbReference type="EMBL" id="FNAG01000028">
    <property type="protein sequence ID" value="SDE14498.1"/>
    <property type="molecule type" value="Genomic_DNA"/>
</dbReference>